<keyword evidence="2 4" id="KW-0238">DNA-binding</keyword>
<feature type="DNA-binding region" description="H-T-H motif" evidence="4">
    <location>
        <begin position="46"/>
        <end position="65"/>
    </location>
</feature>
<keyword evidence="3" id="KW-0804">Transcription</keyword>
<dbReference type="InterPro" id="IPR009057">
    <property type="entry name" value="Homeodomain-like_sf"/>
</dbReference>
<evidence type="ECO:0000259" key="6">
    <source>
        <dbReference type="PROSITE" id="PS50977"/>
    </source>
</evidence>
<dbReference type="PRINTS" id="PR00455">
    <property type="entry name" value="HTHTETR"/>
</dbReference>
<reference evidence="7" key="1">
    <citation type="submission" date="2024-07" db="EMBL/GenBank/DDBJ databases">
        <authorList>
            <person name="fu j."/>
        </authorList>
    </citation>
    <scope>NUCLEOTIDE SEQUENCE</scope>
    <source>
        <strain evidence="7">P10A9</strain>
    </source>
</reference>
<evidence type="ECO:0000256" key="1">
    <source>
        <dbReference type="ARBA" id="ARBA00023015"/>
    </source>
</evidence>
<dbReference type="AlphaFoldDB" id="A0AB39L7C7"/>
<dbReference type="InterPro" id="IPR050109">
    <property type="entry name" value="HTH-type_TetR-like_transc_reg"/>
</dbReference>
<dbReference type="KEGG" id="spue:AB5L97_08995"/>
<accession>A0AB39L7C7</accession>
<gene>
    <name evidence="7" type="ORF">AB5L97_08995</name>
</gene>
<dbReference type="GO" id="GO:0000976">
    <property type="term" value="F:transcription cis-regulatory region binding"/>
    <property type="evidence" value="ECO:0007669"/>
    <property type="project" value="TreeGrafter"/>
</dbReference>
<evidence type="ECO:0000256" key="2">
    <source>
        <dbReference type="ARBA" id="ARBA00023125"/>
    </source>
</evidence>
<sequence>MVSVKGGNETRSYVSPRREEAARQTRRAVLTAAAEHFRAAGYAATSLAQIAESAGVARPTVTTVFGSKCALLKEALDEALAGDDDPVPVAQRPWFRPVVEARDREELFAAYAHVCTVIGSRAALLFEAARRAADVGEDTRDLWRATVDNRRRGAAMVIARLEDIEAGRWAMGTPTAERATDALWLLNDPAHYLALVLGRGWSEDEFSAWLGRQFETAVNVAARQAAASSLPHASARSISPSSSGPSLPAT</sequence>
<evidence type="ECO:0000256" key="3">
    <source>
        <dbReference type="ARBA" id="ARBA00023163"/>
    </source>
</evidence>
<feature type="region of interest" description="Disordered" evidence="5">
    <location>
        <begin position="228"/>
        <end position="250"/>
    </location>
</feature>
<feature type="region of interest" description="Disordered" evidence="5">
    <location>
        <begin position="1"/>
        <end position="20"/>
    </location>
</feature>
<dbReference type="RefSeq" id="WP_369047241.1">
    <property type="nucleotide sequence ID" value="NZ_CP163302.1"/>
</dbReference>
<dbReference type="SUPFAM" id="SSF46689">
    <property type="entry name" value="Homeodomain-like"/>
    <property type="match status" value="1"/>
</dbReference>
<dbReference type="PROSITE" id="PS50977">
    <property type="entry name" value="HTH_TETR_2"/>
    <property type="match status" value="1"/>
</dbReference>
<protein>
    <submittedName>
        <fullName evidence="7">TetR/AcrR family transcriptional regulator</fullName>
    </submittedName>
</protein>
<dbReference type="Pfam" id="PF00440">
    <property type="entry name" value="TetR_N"/>
    <property type="match status" value="1"/>
</dbReference>
<dbReference type="EMBL" id="CP163302">
    <property type="protein sequence ID" value="XDP47093.1"/>
    <property type="molecule type" value="Genomic_DNA"/>
</dbReference>
<keyword evidence="1" id="KW-0805">Transcription regulation</keyword>
<dbReference type="Gene3D" id="1.10.357.10">
    <property type="entry name" value="Tetracycline Repressor, domain 2"/>
    <property type="match status" value="1"/>
</dbReference>
<feature type="domain" description="HTH tetR-type" evidence="6">
    <location>
        <begin position="23"/>
        <end position="83"/>
    </location>
</feature>
<dbReference type="PANTHER" id="PTHR30055:SF234">
    <property type="entry name" value="HTH-TYPE TRANSCRIPTIONAL REGULATOR BETI"/>
    <property type="match status" value="1"/>
</dbReference>
<evidence type="ECO:0000256" key="5">
    <source>
        <dbReference type="SAM" id="MobiDB-lite"/>
    </source>
</evidence>
<proteinExistence type="predicted"/>
<dbReference type="PANTHER" id="PTHR30055">
    <property type="entry name" value="HTH-TYPE TRANSCRIPTIONAL REGULATOR RUTR"/>
    <property type="match status" value="1"/>
</dbReference>
<dbReference type="InterPro" id="IPR001647">
    <property type="entry name" value="HTH_TetR"/>
</dbReference>
<evidence type="ECO:0000313" key="7">
    <source>
        <dbReference type="EMBL" id="XDP47093.1"/>
    </source>
</evidence>
<evidence type="ECO:0000256" key="4">
    <source>
        <dbReference type="PROSITE-ProRule" id="PRU00335"/>
    </source>
</evidence>
<organism evidence="7">
    <name type="scientific">Sinomonas puerhi</name>
    <dbReference type="NCBI Taxonomy" id="3238584"/>
    <lineage>
        <taxon>Bacteria</taxon>
        <taxon>Bacillati</taxon>
        <taxon>Actinomycetota</taxon>
        <taxon>Actinomycetes</taxon>
        <taxon>Micrococcales</taxon>
        <taxon>Micrococcaceae</taxon>
        <taxon>Sinomonas</taxon>
    </lineage>
</organism>
<name>A0AB39L7C7_9MICC</name>
<dbReference type="GO" id="GO:0003700">
    <property type="term" value="F:DNA-binding transcription factor activity"/>
    <property type="evidence" value="ECO:0007669"/>
    <property type="project" value="TreeGrafter"/>
</dbReference>